<comment type="caution">
    <text evidence="2">The sequence shown here is derived from an EMBL/GenBank/DDBJ whole genome shotgun (WGS) entry which is preliminary data.</text>
</comment>
<accession>A0A0J8BWW0</accession>
<dbReference type="Proteomes" id="UP000037432">
    <property type="component" value="Unassembled WGS sequence"/>
</dbReference>
<reference evidence="2 3" key="1">
    <citation type="submission" date="2015-06" db="EMBL/GenBank/DDBJ databases">
        <authorList>
            <person name="Ju K.-S."/>
            <person name="Doroghazi J.R."/>
            <person name="Metcalf W.W."/>
        </authorList>
    </citation>
    <scope>NUCLEOTIDE SEQUENCE [LARGE SCALE GENOMIC DNA]</scope>
    <source>
        <strain evidence="2 3">NRRL 3414</strain>
    </source>
</reference>
<evidence type="ECO:0000256" key="1">
    <source>
        <dbReference type="SAM" id="SignalP"/>
    </source>
</evidence>
<evidence type="ECO:0000313" key="2">
    <source>
        <dbReference type="EMBL" id="KMS69990.1"/>
    </source>
</evidence>
<keyword evidence="1" id="KW-0732">Signal</keyword>
<gene>
    <name evidence="2" type="ORF">ACM01_32850</name>
</gene>
<organism evidence="2 3">
    <name type="scientific">Streptomyces viridochromogenes</name>
    <dbReference type="NCBI Taxonomy" id="1938"/>
    <lineage>
        <taxon>Bacteria</taxon>
        <taxon>Bacillati</taxon>
        <taxon>Actinomycetota</taxon>
        <taxon>Actinomycetes</taxon>
        <taxon>Kitasatosporales</taxon>
        <taxon>Streptomycetaceae</taxon>
        <taxon>Streptomyces</taxon>
    </lineage>
</organism>
<dbReference type="Gene3D" id="2.60.20.10">
    <property type="entry name" value="Crystallins"/>
    <property type="match status" value="1"/>
</dbReference>
<sequence>MRSKIATALATVGLTALSLTGLTGTAQANPEWYSAPRAAAQGDSAAVSPMGVNDCPGAHLCVWVDADYGGPMGTFEHSNNSWTPYSQPKCTKTGNWSDCASSGYNNGTSGLGVRVYEDVNHKGGSKCLPKGWKGSTFTRVYWDGTSTNINDKVSSNKWMACT</sequence>
<feature type="chain" id="PRO_5009778698" description="Peptidase inhibitor family I36 protein" evidence="1">
    <location>
        <begin position="29"/>
        <end position="162"/>
    </location>
</feature>
<dbReference type="EMBL" id="LFNT01000052">
    <property type="protein sequence ID" value="KMS69990.1"/>
    <property type="molecule type" value="Genomic_DNA"/>
</dbReference>
<dbReference type="PATRIC" id="fig|1938.3.peg.6632"/>
<dbReference type="Pfam" id="PF03995">
    <property type="entry name" value="Inhibitor_I36"/>
    <property type="match status" value="1"/>
</dbReference>
<protein>
    <recommendedName>
        <fullName evidence="4">Peptidase inhibitor family I36 protein</fullName>
    </recommendedName>
</protein>
<dbReference type="RefSeq" id="WP_048585058.1">
    <property type="nucleotide sequence ID" value="NZ_LFNT01000052.1"/>
</dbReference>
<evidence type="ECO:0008006" key="4">
    <source>
        <dbReference type="Google" id="ProtNLM"/>
    </source>
</evidence>
<dbReference type="AlphaFoldDB" id="A0A0J8BWW0"/>
<name>A0A0J8BWW0_STRVR</name>
<evidence type="ECO:0000313" key="3">
    <source>
        <dbReference type="Proteomes" id="UP000037432"/>
    </source>
</evidence>
<dbReference type="OrthoDB" id="4828574at2"/>
<proteinExistence type="predicted"/>
<feature type="signal peptide" evidence="1">
    <location>
        <begin position="1"/>
        <end position="28"/>
    </location>
</feature>